<organism evidence="3 4">
    <name type="scientific">Eumeta variegata</name>
    <name type="common">Bagworm moth</name>
    <name type="synonym">Eumeta japonica</name>
    <dbReference type="NCBI Taxonomy" id="151549"/>
    <lineage>
        <taxon>Eukaryota</taxon>
        <taxon>Metazoa</taxon>
        <taxon>Ecdysozoa</taxon>
        <taxon>Arthropoda</taxon>
        <taxon>Hexapoda</taxon>
        <taxon>Insecta</taxon>
        <taxon>Pterygota</taxon>
        <taxon>Neoptera</taxon>
        <taxon>Endopterygota</taxon>
        <taxon>Lepidoptera</taxon>
        <taxon>Glossata</taxon>
        <taxon>Ditrysia</taxon>
        <taxon>Tineoidea</taxon>
        <taxon>Psychidae</taxon>
        <taxon>Oiketicinae</taxon>
        <taxon>Eumeta</taxon>
    </lineage>
</organism>
<dbReference type="AlphaFoldDB" id="A0A4C1VFK1"/>
<name>A0A4C1VFK1_EUMVA</name>
<accession>A0A4C1VFK1</accession>
<keyword evidence="2" id="KW-1133">Transmembrane helix</keyword>
<keyword evidence="4" id="KW-1185">Reference proteome</keyword>
<comment type="caution">
    <text evidence="3">The sequence shown here is derived from an EMBL/GenBank/DDBJ whole genome shotgun (WGS) entry which is preliminary data.</text>
</comment>
<feature type="transmembrane region" description="Helical" evidence="2">
    <location>
        <begin position="86"/>
        <end position="110"/>
    </location>
</feature>
<evidence type="ECO:0000256" key="1">
    <source>
        <dbReference type="SAM" id="MobiDB-lite"/>
    </source>
</evidence>
<protein>
    <submittedName>
        <fullName evidence="3">Uncharacterized protein</fullName>
    </submittedName>
</protein>
<dbReference type="EMBL" id="BGZK01000333">
    <property type="protein sequence ID" value="GBP37413.1"/>
    <property type="molecule type" value="Genomic_DNA"/>
</dbReference>
<dbReference type="Proteomes" id="UP000299102">
    <property type="component" value="Unassembled WGS sequence"/>
</dbReference>
<keyword evidence="2" id="KW-0472">Membrane</keyword>
<proteinExistence type="predicted"/>
<evidence type="ECO:0000256" key="2">
    <source>
        <dbReference type="SAM" id="Phobius"/>
    </source>
</evidence>
<evidence type="ECO:0000313" key="4">
    <source>
        <dbReference type="Proteomes" id="UP000299102"/>
    </source>
</evidence>
<feature type="region of interest" description="Disordered" evidence="1">
    <location>
        <begin position="1"/>
        <end position="38"/>
    </location>
</feature>
<evidence type="ECO:0000313" key="3">
    <source>
        <dbReference type="EMBL" id="GBP37413.1"/>
    </source>
</evidence>
<sequence length="196" mass="20615">MVPYGQRAGAVDTPRSRRRRRTRREAAGSTYKTRQTRSTARTMSKWVALLCVALLCAGEATGAPGATSHGVSREVNEPVNREKRGLILGGLALGGLAGAGLVGAGAAGVVGAKALGASFVAGKALGYGYGRNYGYSGYGYGYGRYDYGGWSSYGAPYYRCHLSDIMILNSENCIIITTKGVVRDENVPAHPDVQTA</sequence>
<gene>
    <name evidence="3" type="ORF">EVAR_16318_1</name>
</gene>
<reference evidence="3 4" key="1">
    <citation type="journal article" date="2019" name="Commun. Biol.">
        <title>The bagworm genome reveals a unique fibroin gene that provides high tensile strength.</title>
        <authorList>
            <person name="Kono N."/>
            <person name="Nakamura H."/>
            <person name="Ohtoshi R."/>
            <person name="Tomita M."/>
            <person name="Numata K."/>
            <person name="Arakawa K."/>
        </authorList>
    </citation>
    <scope>NUCLEOTIDE SEQUENCE [LARGE SCALE GENOMIC DNA]</scope>
</reference>
<keyword evidence="2" id="KW-0812">Transmembrane</keyword>